<protein>
    <submittedName>
        <fullName evidence="1">Uncharacterized protein</fullName>
    </submittedName>
</protein>
<gene>
    <name evidence="1" type="ORF">PYW08_012017</name>
</gene>
<dbReference type="Proteomes" id="UP001231649">
    <property type="component" value="Chromosome 3"/>
</dbReference>
<name>A0ACC2QN63_9NEOP</name>
<keyword evidence="2" id="KW-1185">Reference proteome</keyword>
<reference evidence="1" key="1">
    <citation type="submission" date="2023-03" db="EMBL/GenBank/DDBJ databases">
        <title>Chromosome-level genomes of two armyworms, Mythimna separata and Mythimna loreyi, provide insights into the biosynthesis and reception of sex pheromones.</title>
        <authorList>
            <person name="Zhao H."/>
        </authorList>
    </citation>
    <scope>NUCLEOTIDE SEQUENCE</scope>
    <source>
        <strain evidence="1">BeijingLab</strain>
    </source>
</reference>
<evidence type="ECO:0000313" key="1">
    <source>
        <dbReference type="EMBL" id="KAJ8719842.1"/>
    </source>
</evidence>
<dbReference type="EMBL" id="CM056779">
    <property type="protein sequence ID" value="KAJ8719842.1"/>
    <property type="molecule type" value="Genomic_DNA"/>
</dbReference>
<sequence length="155" mass="17046">MGLTDIVLFAALLAIGSAHVVSFTTCEGSDETICKISEVRVDPCPKGRACDFPQGSNASMAFDFTPNFASSNIKTMVYWAQGAGDLEFQGFGSNNACDYTACPTVPGQKQALNYNLYVGKKLPRGRYPLKWKLWSEDNANDKCCFRINIRLVKPK</sequence>
<organism evidence="1 2">
    <name type="scientific">Mythimna loreyi</name>
    <dbReference type="NCBI Taxonomy" id="667449"/>
    <lineage>
        <taxon>Eukaryota</taxon>
        <taxon>Metazoa</taxon>
        <taxon>Ecdysozoa</taxon>
        <taxon>Arthropoda</taxon>
        <taxon>Hexapoda</taxon>
        <taxon>Insecta</taxon>
        <taxon>Pterygota</taxon>
        <taxon>Neoptera</taxon>
        <taxon>Endopterygota</taxon>
        <taxon>Lepidoptera</taxon>
        <taxon>Glossata</taxon>
        <taxon>Ditrysia</taxon>
        <taxon>Noctuoidea</taxon>
        <taxon>Noctuidae</taxon>
        <taxon>Noctuinae</taxon>
        <taxon>Hadenini</taxon>
        <taxon>Mythimna</taxon>
    </lineage>
</organism>
<accession>A0ACC2QN63</accession>
<proteinExistence type="predicted"/>
<evidence type="ECO:0000313" key="2">
    <source>
        <dbReference type="Proteomes" id="UP001231649"/>
    </source>
</evidence>
<comment type="caution">
    <text evidence="1">The sequence shown here is derived from an EMBL/GenBank/DDBJ whole genome shotgun (WGS) entry which is preliminary data.</text>
</comment>